<gene>
    <name evidence="3" type="ORF">ON006_29315</name>
</gene>
<feature type="domain" description="C1q" evidence="2">
    <location>
        <begin position="204"/>
        <end position="326"/>
    </location>
</feature>
<evidence type="ECO:0000313" key="3">
    <source>
        <dbReference type="EMBL" id="WAC11820.1"/>
    </source>
</evidence>
<reference evidence="3" key="1">
    <citation type="submission" date="2022-11" db="EMBL/GenBank/DDBJ databases">
        <title>Dyadobacter pollutisoli sp. nov., isolated from plastic dumped soil.</title>
        <authorList>
            <person name="Kim J.M."/>
            <person name="Kim K.R."/>
            <person name="Lee J.K."/>
            <person name="Hao L."/>
            <person name="Jeon C.O."/>
        </authorList>
    </citation>
    <scope>NUCLEOTIDE SEQUENCE</scope>
    <source>
        <strain evidence="3">U1</strain>
    </source>
</reference>
<name>A0A9E8SJX0_9BACT</name>
<dbReference type="InterPro" id="IPR008983">
    <property type="entry name" value="Tumour_necrosis_fac-like_dom"/>
</dbReference>
<dbReference type="RefSeq" id="WP_244821732.1">
    <property type="nucleotide sequence ID" value="NZ_CP112998.1"/>
</dbReference>
<protein>
    <recommendedName>
        <fullName evidence="2">C1q domain-containing protein</fullName>
    </recommendedName>
</protein>
<dbReference type="EMBL" id="CP112998">
    <property type="protein sequence ID" value="WAC11820.1"/>
    <property type="molecule type" value="Genomic_DNA"/>
</dbReference>
<feature type="chain" id="PRO_5038408322" description="C1q domain-containing protein" evidence="1">
    <location>
        <begin position="20"/>
        <end position="329"/>
    </location>
</feature>
<dbReference type="AlphaFoldDB" id="A0A9E8SJX0"/>
<dbReference type="InterPro" id="IPR001073">
    <property type="entry name" value="C1q_dom"/>
</dbReference>
<accession>A0A9E8SJX0</accession>
<proteinExistence type="predicted"/>
<sequence>MKKLILLITALVFHHTIFAQGVGINTTSPDPSAALDIQSTNKGILIPKVSLTSLIDKTTITAPANGLLVYNTNPNLKNGVGFYFNANTPVSPDWRAVSDWKLPYYGADSEPAAAFLIENYHGGSNSSAIKGYSAGSGTGVHARSDAGVALKAEGGVKIFGNGQAPGVGKVLTSDAQGNATWEGGVAFRASGMAGGGSEKIGKNIYSKIPFSVENYDIGNNYNNINGNPHNVFIAPVKGIYHFDVQVGWVSPDWETDNFVVLSIFKSKDGSSSPQVSSPFYSNGDNRGDVSVDLELEPGDGIYTAIFQSTFDYLDLTPHSYFCGRLVMKL</sequence>
<evidence type="ECO:0000313" key="4">
    <source>
        <dbReference type="Proteomes" id="UP001164653"/>
    </source>
</evidence>
<dbReference type="KEGG" id="dpf:ON006_29315"/>
<keyword evidence="1" id="KW-0732">Signal</keyword>
<dbReference type="Gene3D" id="2.60.120.40">
    <property type="match status" value="1"/>
</dbReference>
<dbReference type="SUPFAM" id="SSF49842">
    <property type="entry name" value="TNF-like"/>
    <property type="match status" value="1"/>
</dbReference>
<keyword evidence="4" id="KW-1185">Reference proteome</keyword>
<feature type="signal peptide" evidence="1">
    <location>
        <begin position="1"/>
        <end position="19"/>
    </location>
</feature>
<dbReference type="Proteomes" id="UP001164653">
    <property type="component" value="Chromosome"/>
</dbReference>
<organism evidence="3 4">
    <name type="scientific">Dyadobacter pollutisoli</name>
    <dbReference type="NCBI Taxonomy" id="2910158"/>
    <lineage>
        <taxon>Bacteria</taxon>
        <taxon>Pseudomonadati</taxon>
        <taxon>Bacteroidota</taxon>
        <taxon>Cytophagia</taxon>
        <taxon>Cytophagales</taxon>
        <taxon>Spirosomataceae</taxon>
        <taxon>Dyadobacter</taxon>
    </lineage>
</organism>
<dbReference type="Pfam" id="PF00386">
    <property type="entry name" value="C1q"/>
    <property type="match status" value="1"/>
</dbReference>
<evidence type="ECO:0000259" key="2">
    <source>
        <dbReference type="Pfam" id="PF00386"/>
    </source>
</evidence>
<evidence type="ECO:0000256" key="1">
    <source>
        <dbReference type="SAM" id="SignalP"/>
    </source>
</evidence>